<accession>A0A7C8ZCL2</accession>
<name>A0A7C8ZCL2_OPUST</name>
<keyword evidence="1" id="KW-0812">Transmembrane</keyword>
<dbReference type="AlphaFoldDB" id="A0A7C8ZCL2"/>
<proteinExistence type="predicted"/>
<feature type="transmembrane region" description="Helical" evidence="1">
    <location>
        <begin position="27"/>
        <end position="50"/>
    </location>
</feature>
<dbReference type="EMBL" id="GISG01116158">
    <property type="protein sequence ID" value="MBA4639932.1"/>
    <property type="molecule type" value="Transcribed_RNA"/>
</dbReference>
<evidence type="ECO:0000313" key="2">
    <source>
        <dbReference type="EMBL" id="MBA4639932.1"/>
    </source>
</evidence>
<reference evidence="2" key="2">
    <citation type="submission" date="2020-07" db="EMBL/GenBank/DDBJ databases">
        <authorList>
            <person name="Vera ALvarez R."/>
            <person name="Arias-Moreno D.M."/>
            <person name="Jimenez-Jacinto V."/>
            <person name="Jimenez-Bremont J.F."/>
            <person name="Swaminathan K."/>
            <person name="Moose S.P."/>
            <person name="Guerrero-Gonzalez M.L."/>
            <person name="Marino-Ramirez L."/>
            <person name="Landsman D."/>
            <person name="Rodriguez-Kessler M."/>
            <person name="Delgado-Sanchez P."/>
        </authorList>
    </citation>
    <scope>NUCLEOTIDE SEQUENCE</scope>
    <source>
        <tissue evidence="2">Cladode</tissue>
    </source>
</reference>
<sequence>MTVLVSVLKVKRRTTILLCVLGDTAMLYFHVLLLLTVFFVVTLMFNPLFWPLSSLFSKKYGLGMLLRHFLVKVRLAFEKPWPRGPFALFCTLGFFNLRNWPSHSK</sequence>
<keyword evidence="1" id="KW-0472">Membrane</keyword>
<keyword evidence="1" id="KW-1133">Transmembrane helix</keyword>
<organism evidence="2">
    <name type="scientific">Opuntia streptacantha</name>
    <name type="common">Prickly pear cactus</name>
    <name type="synonym">Opuntia cardona</name>
    <dbReference type="NCBI Taxonomy" id="393608"/>
    <lineage>
        <taxon>Eukaryota</taxon>
        <taxon>Viridiplantae</taxon>
        <taxon>Streptophyta</taxon>
        <taxon>Embryophyta</taxon>
        <taxon>Tracheophyta</taxon>
        <taxon>Spermatophyta</taxon>
        <taxon>Magnoliopsida</taxon>
        <taxon>eudicotyledons</taxon>
        <taxon>Gunneridae</taxon>
        <taxon>Pentapetalae</taxon>
        <taxon>Caryophyllales</taxon>
        <taxon>Cactineae</taxon>
        <taxon>Cactaceae</taxon>
        <taxon>Opuntioideae</taxon>
        <taxon>Opuntia</taxon>
    </lineage>
</organism>
<evidence type="ECO:0000256" key="1">
    <source>
        <dbReference type="SAM" id="Phobius"/>
    </source>
</evidence>
<protein>
    <submittedName>
        <fullName evidence="2">Uncharacterized protein</fullName>
    </submittedName>
</protein>
<reference evidence="2" key="1">
    <citation type="journal article" date="2013" name="J. Plant Res.">
        <title>Effect of fungi and light on seed germination of three Opuntia species from semiarid lands of central Mexico.</title>
        <authorList>
            <person name="Delgado-Sanchez P."/>
            <person name="Jimenez-Bremont J.F."/>
            <person name="Guerrero-Gonzalez Mde L."/>
            <person name="Flores J."/>
        </authorList>
    </citation>
    <scope>NUCLEOTIDE SEQUENCE</scope>
    <source>
        <tissue evidence="2">Cladode</tissue>
    </source>
</reference>